<evidence type="ECO:0000313" key="2">
    <source>
        <dbReference type="EMBL" id="TCC84151.1"/>
    </source>
</evidence>
<dbReference type="InterPro" id="IPR011044">
    <property type="entry name" value="Quino_amine_DH_bsu"/>
</dbReference>
<sequence length="366" mass="40615">MKIKNLKNAVFALMITSALVACKKDNNIVKEELPAPGKYENGFFVINEGWFGHGTGSVSFFDYESGSLKDSVFQKENPNSQGFMPTSSTVQFAAEFNHNLYVVSKARGPVVIADAKTLKEVGRIPGSTDYEWRAFVGLDENRGLLSASDGVYMINLKTYKPAFKLLGATGQTGDMLKAGKYIYVLNQSAGAIIYNAEDLTVVKKIAGVTLGFAQTPNQKVWYTKTKYLYSSNPQTLETDSVELPFTPPTTWSIWFSSPIIASTKDNTVFLLKSPSYGGGKELYKYTEGNKTTLEKPFITTPDKQSFYKRNLGYNPQTNQIVTSTVQDGYGVNYAVNNIYFHDAGTGQLVKQIPYSGYYFPAMFVFH</sequence>
<dbReference type="Gene3D" id="2.130.10.10">
    <property type="entry name" value="YVTN repeat-like/Quinoprotein amine dehydrogenase"/>
    <property type="match status" value="1"/>
</dbReference>
<name>A0A4R0MCU2_9SPHI</name>
<reference evidence="2 3" key="1">
    <citation type="submission" date="2019-02" db="EMBL/GenBank/DDBJ databases">
        <title>Pedobacter sp. RP-3-8 sp. nov., isolated from Arctic soil.</title>
        <authorList>
            <person name="Dahal R.H."/>
        </authorList>
    </citation>
    <scope>NUCLEOTIDE SEQUENCE [LARGE SCALE GENOMIC DNA]</scope>
    <source>
        <strain evidence="2 3">RP-3-8</strain>
    </source>
</reference>
<accession>A0A4R0MCU2</accession>
<proteinExistence type="predicted"/>
<dbReference type="InterPro" id="IPR015943">
    <property type="entry name" value="WD40/YVTN_repeat-like_dom_sf"/>
</dbReference>
<organism evidence="2 3">
    <name type="scientific">Pedobacter hiemivivus</name>
    <dbReference type="NCBI Taxonomy" id="2530454"/>
    <lineage>
        <taxon>Bacteria</taxon>
        <taxon>Pseudomonadati</taxon>
        <taxon>Bacteroidota</taxon>
        <taxon>Sphingobacteriia</taxon>
        <taxon>Sphingobacteriales</taxon>
        <taxon>Sphingobacteriaceae</taxon>
        <taxon>Pedobacter</taxon>
    </lineage>
</organism>
<dbReference type="InterPro" id="IPR031815">
    <property type="entry name" value="DUF5074"/>
</dbReference>
<dbReference type="Proteomes" id="UP000291117">
    <property type="component" value="Unassembled WGS sequence"/>
</dbReference>
<evidence type="ECO:0000313" key="3">
    <source>
        <dbReference type="Proteomes" id="UP000291117"/>
    </source>
</evidence>
<keyword evidence="3" id="KW-1185">Reference proteome</keyword>
<dbReference type="OrthoDB" id="1041092at2"/>
<keyword evidence="1" id="KW-0732">Signal</keyword>
<gene>
    <name evidence="2" type="ORF">EZ444_25555</name>
</gene>
<feature type="signal peptide" evidence="1">
    <location>
        <begin position="1"/>
        <end position="23"/>
    </location>
</feature>
<evidence type="ECO:0000256" key="1">
    <source>
        <dbReference type="SAM" id="SignalP"/>
    </source>
</evidence>
<dbReference type="SUPFAM" id="SSF50969">
    <property type="entry name" value="YVTN repeat-like/Quinoprotein amine dehydrogenase"/>
    <property type="match status" value="1"/>
</dbReference>
<comment type="caution">
    <text evidence="2">The sequence shown here is derived from an EMBL/GenBank/DDBJ whole genome shotgun (WGS) entry which is preliminary data.</text>
</comment>
<protein>
    <submittedName>
        <fullName evidence="2">DUF5074 domain-containing protein</fullName>
    </submittedName>
</protein>
<dbReference type="AlphaFoldDB" id="A0A4R0MCU2"/>
<feature type="chain" id="PRO_5020818504" evidence="1">
    <location>
        <begin position="24"/>
        <end position="366"/>
    </location>
</feature>
<dbReference type="EMBL" id="SJSM01000034">
    <property type="protein sequence ID" value="TCC84151.1"/>
    <property type="molecule type" value="Genomic_DNA"/>
</dbReference>
<dbReference type="PROSITE" id="PS51257">
    <property type="entry name" value="PROKAR_LIPOPROTEIN"/>
    <property type="match status" value="1"/>
</dbReference>
<dbReference type="RefSeq" id="WP_131612726.1">
    <property type="nucleotide sequence ID" value="NZ_SJSM01000034.1"/>
</dbReference>
<dbReference type="Pfam" id="PF16819">
    <property type="entry name" value="DUF5074"/>
    <property type="match status" value="1"/>
</dbReference>